<evidence type="ECO:0000256" key="1">
    <source>
        <dbReference type="ARBA" id="ARBA00007812"/>
    </source>
</evidence>
<dbReference type="PANTHER" id="PTHR42981:SF2">
    <property type="entry name" value="PYRUVATE DEHYDROGENASE [UBIQUINONE]"/>
    <property type="match status" value="1"/>
</dbReference>
<feature type="domain" description="Thiamine pyrophosphate enzyme TPP-binding" evidence="6">
    <location>
        <begin position="382"/>
        <end position="528"/>
    </location>
</feature>
<keyword evidence="9" id="KW-1185">Reference proteome</keyword>
<keyword evidence="3 4" id="KW-0786">Thiamine pyrophosphate</keyword>
<evidence type="ECO:0000313" key="9">
    <source>
        <dbReference type="Proteomes" id="UP000009885"/>
    </source>
</evidence>
<name>K9AHP4_9STAP</name>
<dbReference type="InterPro" id="IPR012001">
    <property type="entry name" value="Thiamin_PyroP_enz_TPP-bd_dom"/>
</dbReference>
<dbReference type="SUPFAM" id="SSF52467">
    <property type="entry name" value="DHS-like NAD/FAD-binding domain"/>
    <property type="match status" value="1"/>
</dbReference>
<dbReference type="InterPro" id="IPR029061">
    <property type="entry name" value="THDP-binding"/>
</dbReference>
<dbReference type="PANTHER" id="PTHR42981">
    <property type="entry name" value="PYRUVATE DEHYDROGENASE [UBIQUINONE]"/>
    <property type="match status" value="1"/>
</dbReference>
<dbReference type="Pfam" id="PF02775">
    <property type="entry name" value="TPP_enzyme_C"/>
    <property type="match status" value="1"/>
</dbReference>
<dbReference type="CDD" id="cd07039">
    <property type="entry name" value="TPP_PYR_POX"/>
    <property type="match status" value="1"/>
</dbReference>
<dbReference type="OrthoDB" id="4494979at2"/>
<dbReference type="InterPro" id="IPR011766">
    <property type="entry name" value="TPP_enzyme_TPP-bd"/>
</dbReference>
<dbReference type="STRING" id="1229783.C273_08486"/>
<evidence type="ECO:0000259" key="7">
    <source>
        <dbReference type="Pfam" id="PF02776"/>
    </source>
</evidence>
<reference evidence="8 9" key="1">
    <citation type="journal article" date="2013" name="Genome Announc.">
        <title>Genome Sequence of Staphylococcus massiliensis Strain S46, Isolated from the Surface of Healthy Human Skin.</title>
        <authorList>
            <person name="Srivastav R."/>
            <person name="Singh A."/>
            <person name="Jangir P.K."/>
            <person name="Kumari C."/>
            <person name="Muduli S."/>
            <person name="Sharma R."/>
        </authorList>
    </citation>
    <scope>NUCLEOTIDE SEQUENCE [LARGE SCALE GENOMIC DNA]</scope>
    <source>
        <strain evidence="8 9">S46</strain>
    </source>
</reference>
<dbReference type="SUPFAM" id="SSF52518">
    <property type="entry name" value="Thiamin diphosphate-binding fold (THDP-binding)"/>
    <property type="match status" value="2"/>
</dbReference>
<dbReference type="Pfam" id="PF02776">
    <property type="entry name" value="TPP_enzyme_N"/>
    <property type="match status" value="1"/>
</dbReference>
<keyword evidence="8" id="KW-0560">Oxidoreductase</keyword>
<evidence type="ECO:0000256" key="2">
    <source>
        <dbReference type="ARBA" id="ARBA00022428"/>
    </source>
</evidence>
<dbReference type="InterPro" id="IPR012000">
    <property type="entry name" value="Thiamin_PyroP_enz_cen_dom"/>
</dbReference>
<gene>
    <name evidence="8" type="ORF">C273_08486</name>
</gene>
<keyword evidence="8" id="KW-0670">Pyruvate</keyword>
<dbReference type="CDD" id="cd02014">
    <property type="entry name" value="TPP_POX"/>
    <property type="match status" value="1"/>
</dbReference>
<evidence type="ECO:0000313" key="8">
    <source>
        <dbReference type="EMBL" id="EKU46823.1"/>
    </source>
</evidence>
<dbReference type="Gene3D" id="3.40.50.970">
    <property type="match status" value="2"/>
</dbReference>
<dbReference type="InterPro" id="IPR047210">
    <property type="entry name" value="TPP_PYR_POXB-like"/>
</dbReference>
<dbReference type="GO" id="GO:0047112">
    <property type="term" value="F:pyruvate oxidase activity"/>
    <property type="evidence" value="ECO:0007669"/>
    <property type="project" value="UniProtKB-EC"/>
</dbReference>
<dbReference type="NCBIfam" id="NF006377">
    <property type="entry name" value="PRK08611.1"/>
    <property type="match status" value="1"/>
</dbReference>
<dbReference type="InterPro" id="IPR029035">
    <property type="entry name" value="DHS-like_NAD/FAD-binding_dom"/>
</dbReference>
<organism evidence="8 9">
    <name type="scientific">Staphylococcus massiliensis S46</name>
    <dbReference type="NCBI Taxonomy" id="1229783"/>
    <lineage>
        <taxon>Bacteria</taxon>
        <taxon>Bacillati</taxon>
        <taxon>Bacillota</taxon>
        <taxon>Bacilli</taxon>
        <taxon>Bacillales</taxon>
        <taxon>Staphylococcaceae</taxon>
        <taxon>Staphylococcus</taxon>
    </lineage>
</organism>
<dbReference type="Proteomes" id="UP000009885">
    <property type="component" value="Unassembled WGS sequence"/>
</dbReference>
<evidence type="ECO:0000256" key="4">
    <source>
        <dbReference type="RuleBase" id="RU362132"/>
    </source>
</evidence>
<dbReference type="EMBL" id="AMSQ01000014">
    <property type="protein sequence ID" value="EKU46823.1"/>
    <property type="molecule type" value="Genomic_DNA"/>
</dbReference>
<evidence type="ECO:0000256" key="3">
    <source>
        <dbReference type="ARBA" id="ARBA00023052"/>
    </source>
</evidence>
<dbReference type="eggNOG" id="COG0028">
    <property type="taxonomic scope" value="Bacteria"/>
</dbReference>
<dbReference type="InterPro" id="IPR000399">
    <property type="entry name" value="TPP-bd_CS"/>
</dbReference>
<dbReference type="GO" id="GO:0009234">
    <property type="term" value="P:menaquinone biosynthetic process"/>
    <property type="evidence" value="ECO:0007669"/>
    <property type="project" value="UniProtKB-KW"/>
</dbReference>
<proteinExistence type="inferred from homology"/>
<feature type="domain" description="Thiamine pyrophosphate enzyme N-terminal TPP-binding" evidence="7">
    <location>
        <begin position="5"/>
        <end position="118"/>
    </location>
</feature>
<dbReference type="InterPro" id="IPR047212">
    <property type="entry name" value="TPP_POXB-like"/>
</dbReference>
<dbReference type="PATRIC" id="fig|1229783.3.peg.1708"/>
<comment type="caution">
    <text evidence="8">The sequence shown here is derived from an EMBL/GenBank/DDBJ whole genome shotgun (WGS) entry which is preliminary data.</text>
</comment>
<dbReference type="EC" id="1.2.3.3" evidence="8"/>
<dbReference type="PROSITE" id="PS00187">
    <property type="entry name" value="TPP_ENZYMES"/>
    <property type="match status" value="1"/>
</dbReference>
<protein>
    <submittedName>
        <fullName evidence="8">Pyruvate oxidase</fullName>
        <ecNumber evidence="8">1.2.3.3</ecNumber>
    </submittedName>
</protein>
<evidence type="ECO:0000259" key="6">
    <source>
        <dbReference type="Pfam" id="PF02775"/>
    </source>
</evidence>
<dbReference type="GO" id="GO:0000287">
    <property type="term" value="F:magnesium ion binding"/>
    <property type="evidence" value="ECO:0007669"/>
    <property type="project" value="InterPro"/>
</dbReference>
<dbReference type="Pfam" id="PF00205">
    <property type="entry name" value="TPP_enzyme_M"/>
    <property type="match status" value="1"/>
</dbReference>
<sequence>MAKIKANHALIKALKAWDIDQIFGIPGDSIDAVVDGLKAAEEDMNFYTVRHEEVGSLAAAAYTKITGKIGVALSIGGPGAIHLLNGMYDAKLDNVPQLILAGQADSDVLGTKAFQEVNLPKLFEDVAVYNKQLSDSSDVFEIVNEAIRTAYEKKGVAVLTLPNNLLNTKIKDTTHQMFDKSFKEPKKPEVSQIEKASELLAQSKKPVVLVGQGVDHARDEVKTFIEKFKIPAIVSLPSKCIISDDHPYKLGNLGKIGTKPSYQAMQSADLLILAGTNYPYVDYLPKKDIPCIQLDIKEEAIGHRFNVDAPIVGDAKVGLQALIEATPEVPERDFLKEMVNHKVTWDKWMAEDMKSEAEPIRPERLMHAINKVTNKDTIFSIDVGTATVWSTRYLQLDVTNKFILSSWLGTMGCGLPGAIAAKIAHPERQAVCISGDGAFAMVMQDFTTAVEYRLPMVIFVLNNQELSFIKYEQQAAGELEYGVDFHDLDFAKFAENCGGIGYTLKDPKDIDAVVQTAFQQSKPTIVNVHVDPNAAPLPGKILPEEAKNYMKWMYRSITEDKELKIDELPPMSEAVKRFL</sequence>
<dbReference type="GO" id="GO:0030976">
    <property type="term" value="F:thiamine pyrophosphate binding"/>
    <property type="evidence" value="ECO:0007669"/>
    <property type="project" value="InterPro"/>
</dbReference>
<dbReference type="Gene3D" id="3.40.50.1220">
    <property type="entry name" value="TPP-binding domain"/>
    <property type="match status" value="1"/>
</dbReference>
<dbReference type="RefSeq" id="WP_009384023.1">
    <property type="nucleotide sequence ID" value="NZ_AMSQ01000014.1"/>
</dbReference>
<dbReference type="AlphaFoldDB" id="K9AHP4"/>
<comment type="similarity">
    <text evidence="1 4">Belongs to the TPP enzyme family.</text>
</comment>
<evidence type="ECO:0000259" key="5">
    <source>
        <dbReference type="Pfam" id="PF00205"/>
    </source>
</evidence>
<accession>K9AHP4</accession>
<keyword evidence="2" id="KW-0474">Menaquinone biosynthesis</keyword>
<feature type="domain" description="Thiamine pyrophosphate enzyme central" evidence="5">
    <location>
        <begin position="193"/>
        <end position="322"/>
    </location>
</feature>
<dbReference type="InterPro" id="IPR047211">
    <property type="entry name" value="POXB-like"/>
</dbReference>